<gene>
    <name evidence="1" type="ORF">Sant_2920</name>
</gene>
<dbReference type="Proteomes" id="UP000019028">
    <property type="component" value="Chromosome"/>
</dbReference>
<keyword evidence="2" id="KW-1185">Reference proteome</keyword>
<dbReference type="AlphaFoldDB" id="W0HVZ9"/>
<evidence type="ECO:0000313" key="2">
    <source>
        <dbReference type="Proteomes" id="UP000019028"/>
    </source>
</evidence>
<name>W0HVZ9_9GAMM</name>
<protein>
    <submittedName>
        <fullName evidence="1">Transcription elongation protein</fullName>
    </submittedName>
</protein>
<evidence type="ECO:0000313" key="1">
    <source>
        <dbReference type="EMBL" id="AHF77929.1"/>
    </source>
</evidence>
<reference evidence="1 2" key="1">
    <citation type="journal article" date="2014" name="Genome Biol. Evol.">
        <title>Genome degeneration and adaptation in a nascent stage of symbiosis.</title>
        <authorList>
            <person name="Oakeson K.F."/>
            <person name="Gil R."/>
            <person name="Clayton A.L."/>
            <person name="Dunn D.M."/>
            <person name="von Niederhausern A.C."/>
            <person name="Hamil C."/>
            <person name="Aoyagi A."/>
            <person name="Duval B."/>
            <person name="Baca A."/>
            <person name="Silva F.J."/>
            <person name="Vallier A."/>
            <person name="Jackson D.G."/>
            <person name="Latorre A."/>
            <person name="Weiss R.B."/>
            <person name="Heddi A."/>
            <person name="Moya A."/>
            <person name="Dale C."/>
        </authorList>
    </citation>
    <scope>NUCLEOTIDE SEQUENCE [LARGE SCALE GENOMIC DNA]</scope>
    <source>
        <strain evidence="1 2">HS1</strain>
    </source>
</reference>
<proteinExistence type="predicted"/>
<dbReference type="HOGENOM" id="CLU_153776_5_0_6"/>
<organism evidence="1 2">
    <name type="scientific">Sodalis praecaptivus</name>
    <dbReference type="NCBI Taxonomy" id="1239307"/>
    <lineage>
        <taxon>Bacteria</taxon>
        <taxon>Pseudomonadati</taxon>
        <taxon>Pseudomonadota</taxon>
        <taxon>Gammaproteobacteria</taxon>
        <taxon>Enterobacterales</taxon>
        <taxon>Bruguierivoracaceae</taxon>
        <taxon>Sodalis</taxon>
    </lineage>
</organism>
<accession>W0HVZ9</accession>
<dbReference type="EMBL" id="CP006569">
    <property type="protein sequence ID" value="AHF77929.1"/>
    <property type="molecule type" value="Genomic_DNA"/>
</dbReference>
<dbReference type="InterPro" id="IPR058601">
    <property type="entry name" value="Phage_phiTE_015-like"/>
</dbReference>
<sequence length="86" mass="9544">MKNSRIVFEEWYRDETGWSVKDAPDHDVTEALWIAWQASRAAIEIDTGYLLGNGENDTEWDEGYNAGINAAGKVIRAAGLKVKDGS</sequence>
<dbReference type="OrthoDB" id="6629429at2"/>
<dbReference type="Pfam" id="PF26207">
    <property type="entry name" value="Phage_phiTE_015"/>
    <property type="match status" value="1"/>
</dbReference>
<dbReference type="KEGG" id="sod:Sant_2920"/>
<dbReference type="RefSeq" id="WP_025423078.1">
    <property type="nucleotide sequence ID" value="NZ_CP006569.1"/>
</dbReference>